<dbReference type="PROSITE" id="PS50119">
    <property type="entry name" value="ZF_BBOX"/>
    <property type="match status" value="2"/>
</dbReference>
<accession>A0AAN9SQE1</accession>
<keyword evidence="5" id="KW-0862">Zinc</keyword>
<dbReference type="Gene3D" id="3.30.160.60">
    <property type="entry name" value="Classic Zinc Finger"/>
    <property type="match status" value="1"/>
</dbReference>
<feature type="region of interest" description="Disordered" evidence="10">
    <location>
        <begin position="271"/>
        <end position="325"/>
    </location>
</feature>
<evidence type="ECO:0000313" key="12">
    <source>
        <dbReference type="EMBL" id="KAK7401748.1"/>
    </source>
</evidence>
<evidence type="ECO:0000256" key="3">
    <source>
        <dbReference type="ARBA" id="ARBA00022737"/>
    </source>
</evidence>
<evidence type="ECO:0000256" key="10">
    <source>
        <dbReference type="SAM" id="MobiDB-lite"/>
    </source>
</evidence>
<gene>
    <name evidence="12" type="ORF">VNO78_13469</name>
</gene>
<protein>
    <recommendedName>
        <fullName evidence="11">B box-type domain-containing protein</fullName>
    </recommendedName>
</protein>
<evidence type="ECO:0000256" key="6">
    <source>
        <dbReference type="ARBA" id="ARBA00023015"/>
    </source>
</evidence>
<feature type="domain" description="B box-type" evidence="11">
    <location>
        <begin position="122"/>
        <end position="169"/>
    </location>
</feature>
<keyword evidence="7" id="KW-0804">Transcription</keyword>
<dbReference type="EMBL" id="JAYMYS010000003">
    <property type="protein sequence ID" value="KAK7401748.1"/>
    <property type="molecule type" value="Genomic_DNA"/>
</dbReference>
<keyword evidence="13" id="KW-1185">Reference proteome</keyword>
<proteinExistence type="predicted"/>
<name>A0AAN9SQE1_PSOTE</name>
<organism evidence="12 13">
    <name type="scientific">Psophocarpus tetragonolobus</name>
    <name type="common">Winged bean</name>
    <name type="synonym">Dolichos tetragonolobus</name>
    <dbReference type="NCBI Taxonomy" id="3891"/>
    <lineage>
        <taxon>Eukaryota</taxon>
        <taxon>Viridiplantae</taxon>
        <taxon>Streptophyta</taxon>
        <taxon>Embryophyta</taxon>
        <taxon>Tracheophyta</taxon>
        <taxon>Spermatophyta</taxon>
        <taxon>Magnoliopsida</taxon>
        <taxon>eudicotyledons</taxon>
        <taxon>Gunneridae</taxon>
        <taxon>Pentapetalae</taxon>
        <taxon>rosids</taxon>
        <taxon>fabids</taxon>
        <taxon>Fabales</taxon>
        <taxon>Fabaceae</taxon>
        <taxon>Papilionoideae</taxon>
        <taxon>50 kb inversion clade</taxon>
        <taxon>NPAAA clade</taxon>
        <taxon>indigoferoid/millettioid clade</taxon>
        <taxon>Phaseoleae</taxon>
        <taxon>Psophocarpus</taxon>
    </lineage>
</organism>
<evidence type="ECO:0000256" key="4">
    <source>
        <dbReference type="ARBA" id="ARBA00022771"/>
    </source>
</evidence>
<dbReference type="GO" id="GO:0008270">
    <property type="term" value="F:zinc ion binding"/>
    <property type="evidence" value="ECO:0007669"/>
    <property type="project" value="UniProtKB-KW"/>
</dbReference>
<evidence type="ECO:0000313" key="13">
    <source>
        <dbReference type="Proteomes" id="UP001386955"/>
    </source>
</evidence>
<dbReference type="InterPro" id="IPR000315">
    <property type="entry name" value="Znf_B-box"/>
</dbReference>
<evidence type="ECO:0000256" key="5">
    <source>
        <dbReference type="ARBA" id="ARBA00022833"/>
    </source>
</evidence>
<dbReference type="GO" id="GO:0009640">
    <property type="term" value="P:photomorphogenesis"/>
    <property type="evidence" value="ECO:0007669"/>
    <property type="project" value="TreeGrafter"/>
</dbReference>
<comment type="caution">
    <text evidence="12">The sequence shown here is derived from an EMBL/GenBank/DDBJ whole genome shotgun (WGS) entry which is preliminary data.</text>
</comment>
<dbReference type="AlphaFoldDB" id="A0AAN9SQE1"/>
<dbReference type="CDD" id="cd19821">
    <property type="entry name" value="Bbox1_BBX-like"/>
    <property type="match status" value="2"/>
</dbReference>
<dbReference type="Pfam" id="PF00643">
    <property type="entry name" value="zf-B_box"/>
    <property type="match status" value="1"/>
</dbReference>
<dbReference type="FunFam" id="3.30.160.60:FF:000589">
    <property type="entry name" value="B-box zinc finger protein 22"/>
    <property type="match status" value="1"/>
</dbReference>
<reference evidence="12 13" key="1">
    <citation type="submission" date="2024-01" db="EMBL/GenBank/DDBJ databases">
        <title>The genomes of 5 underutilized Papilionoideae crops provide insights into root nodulation and disease resistanc.</title>
        <authorList>
            <person name="Jiang F."/>
        </authorList>
    </citation>
    <scope>NUCLEOTIDE SEQUENCE [LARGE SCALE GENOMIC DNA]</scope>
    <source>
        <strain evidence="12">DUOXIRENSHENG_FW03</strain>
        <tissue evidence="12">Leaves</tissue>
    </source>
</reference>
<comment type="subcellular location">
    <subcellularLocation>
        <location evidence="1">Nucleus</location>
    </subcellularLocation>
</comment>
<keyword evidence="6" id="KW-0805">Transcription regulation</keyword>
<dbReference type="InterPro" id="IPR051979">
    <property type="entry name" value="B-box_zinc_finger"/>
</dbReference>
<sequence length="363" mass="39895">MDLTSRLCQIAQNFIPVSQGTMRHDTTVYPLILIKGRVGDPFGEGSVFFRERKGLLVWEGESRTGFGVERMKIQCNVCEAAEAKILCCADEAALCWGCDEKVHAANKLASKHQRVLLSTSSSHMPKCDICQEALGYFFCLEDRALLCRKCDVAIHTANAYVSGHQRFLLTGIRVGLEATDPGASSTSLKSDSGEKVSDTKSSSVSRKVSTAPQPSDYNEILPIEVGGVGEFPPAKVSFGGGSTSGNISQWTIDEFIGLNEFNQNYDYMEGSSRANGGKLGDSDSPVLRSGEEEMEEEDDYLERVPDSSWTVPQIPSPPTASGLHWPKDPQYSSYSVLFVPDISFSHMPQPQNISIFSRRRRQL</sequence>
<keyword evidence="2" id="KW-0479">Metal-binding</keyword>
<evidence type="ECO:0000256" key="2">
    <source>
        <dbReference type="ARBA" id="ARBA00022723"/>
    </source>
</evidence>
<feature type="region of interest" description="Disordered" evidence="10">
    <location>
        <begin position="180"/>
        <end position="218"/>
    </location>
</feature>
<feature type="domain" description="B box-type" evidence="11">
    <location>
        <begin position="70"/>
        <end position="117"/>
    </location>
</feature>
<evidence type="ECO:0000256" key="8">
    <source>
        <dbReference type="ARBA" id="ARBA00023242"/>
    </source>
</evidence>
<evidence type="ECO:0000256" key="7">
    <source>
        <dbReference type="ARBA" id="ARBA00023163"/>
    </source>
</evidence>
<dbReference type="PANTHER" id="PTHR31832">
    <property type="entry name" value="B-BOX ZINC FINGER PROTEIN 22"/>
    <property type="match status" value="1"/>
</dbReference>
<dbReference type="Proteomes" id="UP001386955">
    <property type="component" value="Unassembled WGS sequence"/>
</dbReference>
<keyword evidence="3" id="KW-0677">Repeat</keyword>
<evidence type="ECO:0000256" key="1">
    <source>
        <dbReference type="ARBA" id="ARBA00004123"/>
    </source>
</evidence>
<dbReference type="GO" id="GO:0005634">
    <property type="term" value="C:nucleus"/>
    <property type="evidence" value="ECO:0007669"/>
    <property type="project" value="UniProtKB-SubCell"/>
</dbReference>
<dbReference type="SMART" id="SM00336">
    <property type="entry name" value="BBOX"/>
    <property type="match status" value="2"/>
</dbReference>
<keyword evidence="4 9" id="KW-0863">Zinc-finger</keyword>
<dbReference type="PANTHER" id="PTHR31832:SF68">
    <property type="entry name" value="B-BOX ZINC FINGER PROTEIN 22"/>
    <property type="match status" value="1"/>
</dbReference>
<evidence type="ECO:0000259" key="11">
    <source>
        <dbReference type="PROSITE" id="PS50119"/>
    </source>
</evidence>
<dbReference type="GO" id="GO:0006355">
    <property type="term" value="P:regulation of DNA-templated transcription"/>
    <property type="evidence" value="ECO:0007669"/>
    <property type="project" value="TreeGrafter"/>
</dbReference>
<feature type="compositionally biased region" description="Low complexity" evidence="10">
    <location>
        <begin position="199"/>
        <end position="209"/>
    </location>
</feature>
<dbReference type="InterPro" id="IPR049808">
    <property type="entry name" value="CONSTANS-like_Bbox1"/>
</dbReference>
<evidence type="ECO:0000256" key="9">
    <source>
        <dbReference type="PROSITE-ProRule" id="PRU00024"/>
    </source>
</evidence>
<keyword evidence="8" id="KW-0539">Nucleus</keyword>